<keyword evidence="2" id="KW-1185">Reference proteome</keyword>
<comment type="caution">
    <text evidence="1">The sequence shown here is derived from an EMBL/GenBank/DDBJ whole genome shotgun (WGS) entry which is preliminary data.</text>
</comment>
<accession>A0A7J7G2M9</accession>
<dbReference type="AlphaFoldDB" id="A0A7J7G2M9"/>
<dbReference type="EMBL" id="JACBKZ010000014">
    <property type="protein sequence ID" value="KAF5933554.1"/>
    <property type="molecule type" value="Genomic_DNA"/>
</dbReference>
<name>A0A7J7G2M9_CAMSI</name>
<organism evidence="1 2">
    <name type="scientific">Camellia sinensis</name>
    <name type="common">Tea plant</name>
    <name type="synonym">Thea sinensis</name>
    <dbReference type="NCBI Taxonomy" id="4442"/>
    <lineage>
        <taxon>Eukaryota</taxon>
        <taxon>Viridiplantae</taxon>
        <taxon>Streptophyta</taxon>
        <taxon>Embryophyta</taxon>
        <taxon>Tracheophyta</taxon>
        <taxon>Spermatophyta</taxon>
        <taxon>Magnoliopsida</taxon>
        <taxon>eudicotyledons</taxon>
        <taxon>Gunneridae</taxon>
        <taxon>Pentapetalae</taxon>
        <taxon>asterids</taxon>
        <taxon>Ericales</taxon>
        <taxon>Theaceae</taxon>
        <taxon>Camellia</taxon>
    </lineage>
</organism>
<gene>
    <name evidence="1" type="ORF">HYC85_029725</name>
</gene>
<evidence type="ECO:0000313" key="2">
    <source>
        <dbReference type="Proteomes" id="UP000593564"/>
    </source>
</evidence>
<protein>
    <submittedName>
        <fullName evidence="1">Uncharacterized protein</fullName>
    </submittedName>
</protein>
<sequence>MVPSILSAISSPGASWKVTGDMLGTNQVFAEVPHLLAEVWLPRLRRAAACRGESDLDDYTSGSEVWRSGFPPVKNRKNMNMKIMRNMDAKIITSLFTKSGVSCYEFENMDLGTHS</sequence>
<evidence type="ECO:0000313" key="1">
    <source>
        <dbReference type="EMBL" id="KAF5933554.1"/>
    </source>
</evidence>
<dbReference type="Proteomes" id="UP000593564">
    <property type="component" value="Unassembled WGS sequence"/>
</dbReference>
<reference evidence="1 2" key="2">
    <citation type="submission" date="2020-07" db="EMBL/GenBank/DDBJ databases">
        <title>Genome assembly of wild tea tree DASZ reveals pedigree and selection history of tea varieties.</title>
        <authorList>
            <person name="Zhang W."/>
        </authorList>
    </citation>
    <scope>NUCLEOTIDE SEQUENCE [LARGE SCALE GENOMIC DNA]</scope>
    <source>
        <strain evidence="2">cv. G240</strain>
        <tissue evidence="1">Leaf</tissue>
    </source>
</reference>
<reference evidence="2" key="1">
    <citation type="journal article" date="2020" name="Nat. Commun.">
        <title>Genome assembly of wild tea tree DASZ reveals pedigree and selection history of tea varieties.</title>
        <authorList>
            <person name="Zhang W."/>
            <person name="Zhang Y."/>
            <person name="Qiu H."/>
            <person name="Guo Y."/>
            <person name="Wan H."/>
            <person name="Zhang X."/>
            <person name="Scossa F."/>
            <person name="Alseekh S."/>
            <person name="Zhang Q."/>
            <person name="Wang P."/>
            <person name="Xu L."/>
            <person name="Schmidt M.H."/>
            <person name="Jia X."/>
            <person name="Li D."/>
            <person name="Zhu A."/>
            <person name="Guo F."/>
            <person name="Chen W."/>
            <person name="Ni D."/>
            <person name="Usadel B."/>
            <person name="Fernie A.R."/>
            <person name="Wen W."/>
        </authorList>
    </citation>
    <scope>NUCLEOTIDE SEQUENCE [LARGE SCALE GENOMIC DNA]</scope>
    <source>
        <strain evidence="2">cv. G240</strain>
    </source>
</reference>
<proteinExistence type="predicted"/>